<feature type="region of interest" description="Disordered" evidence="1">
    <location>
        <begin position="1"/>
        <end position="21"/>
    </location>
</feature>
<organism evidence="2 3">
    <name type="scientific">Diaporthe australafricana</name>
    <dbReference type="NCBI Taxonomy" id="127596"/>
    <lineage>
        <taxon>Eukaryota</taxon>
        <taxon>Fungi</taxon>
        <taxon>Dikarya</taxon>
        <taxon>Ascomycota</taxon>
        <taxon>Pezizomycotina</taxon>
        <taxon>Sordariomycetes</taxon>
        <taxon>Sordariomycetidae</taxon>
        <taxon>Diaporthales</taxon>
        <taxon>Diaporthaceae</taxon>
        <taxon>Diaporthe</taxon>
    </lineage>
</organism>
<sequence length="738" mass="81824">MASENLGPIHTVASVPRPDRDSSAVIAATAPGPGWGLVFSSSVPSATFHGHSRSHSQGQASVPAVSPAHDSALDPTIRALLDQQAEIEAKIAALLPRKHGLDFKTEIAMLRHKLKSLRAFADDNRILDKIPVLFEIEEARALQYECECIETACLEQGFDLHEQRVNESLKLYFRHDAPAGYETWLHRNLSHYDPIARSWRLRDIIPSKFRGSRSFKCWDERCLHYIYGFPSQEERDQHSREHLVLSKRDSGLSVSDTSPLFPDQPAHHRNYSHEYSKNSSPLYLPRPSGSLHLSTPPIPGLARDPRDSLRSYSFISEPAPSARDPRGSVDSEVDPLLPPLKRSRVGQSKLESIEELRLLRDVRPCLRCKIARRGCDSNDPCSYCLDPATPPSGGFWALLGCHRGSLTAFAESLVPISISPGQSQTPLASPLVPRRNMNEYLEQAYQLNSDVSRLVKHSLDFDDGFWWSEDLSKLSPSSTTVSSFLREPVERPPPLLVVLAASWNMSGTTYDFWKLLRLSRYISSDREAEAVTFPVLYRAKSLLREVLFYDLQQPEPSINAEASILQTHSSFENTTSNGRSVDPRTWVAVFVSLCLFSVVRTVLADIASSGSRASPLSTATAASAAATMTGVYKALVSVFDATSPMMLDDHHLAVSEDDSALFNMLYSITKKDSWKDRGLASTKEFLMVLGGIDNNGSDRHTNGHHFAESSVQNVTSIPKDSEANTNFEGTTTPSTLLL</sequence>
<reference evidence="2 3" key="1">
    <citation type="journal article" date="2024" name="IMA Fungus">
        <title>IMA Genome - F19 : A genome assembly and annotation guide to empower mycologists, including annotated draft genome sequences of Ceratocystis pirilliformis, Diaporthe australafricana, Fusarium ophioides, Paecilomyces lecythidis, and Sporothrix stenoceras.</title>
        <authorList>
            <person name="Aylward J."/>
            <person name="Wilson A.M."/>
            <person name="Visagie C.M."/>
            <person name="Spraker J."/>
            <person name="Barnes I."/>
            <person name="Buitendag C."/>
            <person name="Ceriani C."/>
            <person name="Del Mar Angel L."/>
            <person name="du Plessis D."/>
            <person name="Fuchs T."/>
            <person name="Gasser K."/>
            <person name="Kramer D."/>
            <person name="Li W."/>
            <person name="Munsamy K."/>
            <person name="Piso A."/>
            <person name="Price J.L."/>
            <person name="Sonnekus B."/>
            <person name="Thomas C."/>
            <person name="van der Nest A."/>
            <person name="van Dijk A."/>
            <person name="van Heerden A."/>
            <person name="van Vuuren N."/>
            <person name="Yilmaz N."/>
            <person name="Duong T.A."/>
            <person name="van der Merwe N.A."/>
            <person name="Wingfield M.J."/>
            <person name="Wingfield B.D."/>
        </authorList>
    </citation>
    <scope>NUCLEOTIDE SEQUENCE [LARGE SCALE GENOMIC DNA]</scope>
    <source>
        <strain evidence="2 3">CMW 18300</strain>
    </source>
</reference>
<gene>
    <name evidence="2" type="ORF">Daus18300_001992</name>
</gene>
<dbReference type="Proteomes" id="UP001583177">
    <property type="component" value="Unassembled WGS sequence"/>
</dbReference>
<dbReference type="PANTHER" id="PTHR42031:SF1">
    <property type="entry name" value="KEY LIME PATHOGENICITY PROTEIN"/>
    <property type="match status" value="1"/>
</dbReference>
<feature type="compositionally biased region" description="Basic and acidic residues" evidence="1">
    <location>
        <begin position="240"/>
        <end position="250"/>
    </location>
</feature>
<comment type="caution">
    <text evidence="2">The sequence shown here is derived from an EMBL/GenBank/DDBJ whole genome shotgun (WGS) entry which is preliminary data.</text>
</comment>
<evidence type="ECO:0000313" key="3">
    <source>
        <dbReference type="Proteomes" id="UP001583177"/>
    </source>
</evidence>
<feature type="region of interest" description="Disordered" evidence="1">
    <location>
        <begin position="719"/>
        <end position="738"/>
    </location>
</feature>
<evidence type="ECO:0008006" key="4">
    <source>
        <dbReference type="Google" id="ProtNLM"/>
    </source>
</evidence>
<name>A0ABR3XRT2_9PEZI</name>
<feature type="region of interest" description="Disordered" evidence="1">
    <location>
        <begin position="240"/>
        <end position="281"/>
    </location>
</feature>
<proteinExistence type="predicted"/>
<protein>
    <recommendedName>
        <fullName evidence="4">Zn(2)-C6 fungal-type domain-containing protein</fullName>
    </recommendedName>
</protein>
<dbReference type="EMBL" id="JAWRVE010000011">
    <property type="protein sequence ID" value="KAL1878717.1"/>
    <property type="molecule type" value="Genomic_DNA"/>
</dbReference>
<feature type="region of interest" description="Disordered" evidence="1">
    <location>
        <begin position="316"/>
        <end position="340"/>
    </location>
</feature>
<accession>A0ABR3XRT2</accession>
<keyword evidence="3" id="KW-1185">Reference proteome</keyword>
<evidence type="ECO:0000256" key="1">
    <source>
        <dbReference type="SAM" id="MobiDB-lite"/>
    </source>
</evidence>
<evidence type="ECO:0000313" key="2">
    <source>
        <dbReference type="EMBL" id="KAL1878717.1"/>
    </source>
</evidence>
<feature type="region of interest" description="Disordered" evidence="1">
    <location>
        <begin position="48"/>
        <end position="68"/>
    </location>
</feature>
<dbReference type="PANTHER" id="PTHR42031">
    <property type="entry name" value="KEY LIME PATHOGENICITY PROTEIN"/>
    <property type="match status" value="1"/>
</dbReference>